<name>A0AAV4R0F1_9ARAC</name>
<reference evidence="7 8" key="1">
    <citation type="submission" date="2021-06" db="EMBL/GenBank/DDBJ databases">
        <title>Caerostris darwini draft genome.</title>
        <authorList>
            <person name="Kono N."/>
            <person name="Arakawa K."/>
        </authorList>
    </citation>
    <scope>NUCLEOTIDE SEQUENCE [LARGE SCALE GENOMIC DNA]</scope>
</reference>
<sequence length="787" mass="88228">MLTIKSLEADSNGNYTCRVSNSAGWDEKSDVLNMKDTNAPKIKPFHFSGELREGLRSNVMCTVIDGVPPFQFHWSKDGGPLMQEKGHFSVQTFDEFTSILSIKKLNSESNGNYTCRVTNSAGSDEKSDVLSMRGLKAPKIKPFHFSGELSVGLRTVVLCAVIDGSPPFEFQWLKDDKPLLHERGHFSIQSVDEFTSFLTISDLNSESNGNFTCRVSNSAGSDEKSDSLNMKGSRPPKIKPFHFSEELNQGTKPPRIKPFHFSGELSEGLRTAVMCVIIDGDRPFEFTWFKDGEQLKSQRNHFSVQSFDEFTSFLTIEHLNADSNGNYTCRVTNSVGSDEKSDVLTMRALLVEGLKPPKIKPFNFSGELNQGLRTAVMCVIIDGDRPFDFRWFKDGDLLQEKDHFSIQLINEFTSILSIERLNADSNGNYSCRVTNSVGVDEKSDVLTMKGLKPPTVKPFHFSGELKEGLRIMVMCGIMDGDGPFNFRWFKDGEPLISERGYFSIDTVNEFTSILTIEHLNAGSNGNYTCRVTNSAGSDEKSDVLTMKGSRPPKIKPFNFSGELSKDLRTMVICGIIDGDPPFDFNWLKDGKTLLPEKGYFSIQTINEFTSFLTIERLNADSNGNYTCRVTNSAGMDEMSDVLTMRGRKPPKINPFHFSGELSEGLRVMVMCGIIDGERPFEFKWFKDGVLLSTQKNHFSIESLNEFTSILTIEHLNADSNGNYTCRVTNSAGSDEKFDVLSMKGKVKFYLQDDGSHVPLFRNNALRPISSDRRWSLEARSSAFSFSE</sequence>
<dbReference type="InterPro" id="IPR036179">
    <property type="entry name" value="Ig-like_dom_sf"/>
</dbReference>
<dbReference type="PANTHER" id="PTHR11640">
    <property type="entry name" value="NEPHRIN"/>
    <property type="match status" value="1"/>
</dbReference>
<evidence type="ECO:0000259" key="6">
    <source>
        <dbReference type="PROSITE" id="PS50835"/>
    </source>
</evidence>
<dbReference type="InterPro" id="IPR007110">
    <property type="entry name" value="Ig-like_dom"/>
</dbReference>
<protein>
    <submittedName>
        <fullName evidence="7">Titin</fullName>
    </submittedName>
</protein>
<dbReference type="InterPro" id="IPR013783">
    <property type="entry name" value="Ig-like_fold"/>
</dbReference>
<keyword evidence="3" id="KW-1015">Disulfide bond</keyword>
<evidence type="ECO:0000256" key="4">
    <source>
        <dbReference type="ARBA" id="ARBA00023180"/>
    </source>
</evidence>
<dbReference type="InterPro" id="IPR051275">
    <property type="entry name" value="Cell_adhesion_signaling"/>
</dbReference>
<evidence type="ECO:0000256" key="3">
    <source>
        <dbReference type="ARBA" id="ARBA00023157"/>
    </source>
</evidence>
<keyword evidence="5" id="KW-0393">Immunoglobulin domain</keyword>
<organism evidence="7 8">
    <name type="scientific">Caerostris darwini</name>
    <dbReference type="NCBI Taxonomy" id="1538125"/>
    <lineage>
        <taxon>Eukaryota</taxon>
        <taxon>Metazoa</taxon>
        <taxon>Ecdysozoa</taxon>
        <taxon>Arthropoda</taxon>
        <taxon>Chelicerata</taxon>
        <taxon>Arachnida</taxon>
        <taxon>Araneae</taxon>
        <taxon>Araneomorphae</taxon>
        <taxon>Entelegynae</taxon>
        <taxon>Araneoidea</taxon>
        <taxon>Araneidae</taxon>
        <taxon>Caerostris</taxon>
    </lineage>
</organism>
<dbReference type="SUPFAM" id="SSF48726">
    <property type="entry name" value="Immunoglobulin"/>
    <property type="match status" value="8"/>
</dbReference>
<comment type="caution">
    <text evidence="7">The sequence shown here is derived from an EMBL/GenBank/DDBJ whole genome shotgun (WGS) entry which is preliminary data.</text>
</comment>
<dbReference type="EMBL" id="BPLQ01005580">
    <property type="protein sequence ID" value="GIY15758.1"/>
    <property type="molecule type" value="Genomic_DNA"/>
</dbReference>
<feature type="domain" description="Ig-like" evidence="6">
    <location>
        <begin position="138"/>
        <end position="229"/>
    </location>
</feature>
<dbReference type="Gene3D" id="2.60.40.10">
    <property type="entry name" value="Immunoglobulins"/>
    <property type="match status" value="7"/>
</dbReference>
<dbReference type="SMART" id="SM00408">
    <property type="entry name" value="IGc2"/>
    <property type="match status" value="7"/>
</dbReference>
<dbReference type="AlphaFoldDB" id="A0AAV4R0F1"/>
<feature type="domain" description="Ig-like" evidence="6">
    <location>
        <begin position="254"/>
        <end position="345"/>
    </location>
</feature>
<comment type="subcellular location">
    <subcellularLocation>
        <location evidence="1">Membrane</location>
        <topology evidence="1">Single-pass type I membrane protein</topology>
    </subcellularLocation>
</comment>
<dbReference type="InterPro" id="IPR013098">
    <property type="entry name" value="Ig_I-set"/>
</dbReference>
<feature type="domain" description="Ig-like" evidence="6">
    <location>
        <begin position="357"/>
        <end position="447"/>
    </location>
</feature>
<feature type="domain" description="Ig-like" evidence="6">
    <location>
        <begin position="40"/>
        <end position="131"/>
    </location>
</feature>
<evidence type="ECO:0000313" key="7">
    <source>
        <dbReference type="EMBL" id="GIY15758.1"/>
    </source>
</evidence>
<dbReference type="GO" id="GO:0005886">
    <property type="term" value="C:plasma membrane"/>
    <property type="evidence" value="ECO:0007669"/>
    <property type="project" value="TreeGrafter"/>
</dbReference>
<feature type="domain" description="Ig-like" evidence="6">
    <location>
        <begin position="552"/>
        <end position="643"/>
    </location>
</feature>
<evidence type="ECO:0000256" key="2">
    <source>
        <dbReference type="ARBA" id="ARBA00023136"/>
    </source>
</evidence>
<dbReference type="InterPro" id="IPR003598">
    <property type="entry name" value="Ig_sub2"/>
</dbReference>
<evidence type="ECO:0000313" key="8">
    <source>
        <dbReference type="Proteomes" id="UP001054837"/>
    </source>
</evidence>
<keyword evidence="2" id="KW-0472">Membrane</keyword>
<accession>A0AAV4R0F1</accession>
<dbReference type="PANTHER" id="PTHR11640:SF164">
    <property type="entry name" value="MAM DOMAIN-CONTAINING GLYCOSYLPHOSPHATIDYLINOSITOL ANCHOR PROTEIN 1"/>
    <property type="match status" value="1"/>
</dbReference>
<proteinExistence type="predicted"/>
<evidence type="ECO:0000256" key="1">
    <source>
        <dbReference type="ARBA" id="ARBA00004479"/>
    </source>
</evidence>
<dbReference type="Proteomes" id="UP001054837">
    <property type="component" value="Unassembled WGS sequence"/>
</dbReference>
<feature type="domain" description="Ig-like" evidence="6">
    <location>
        <begin position="454"/>
        <end position="545"/>
    </location>
</feature>
<dbReference type="InterPro" id="IPR003599">
    <property type="entry name" value="Ig_sub"/>
</dbReference>
<gene>
    <name evidence="7" type="primary">TTN</name>
    <name evidence="7" type="ORF">CDAR_267011</name>
</gene>
<keyword evidence="8" id="KW-1185">Reference proteome</keyword>
<dbReference type="PROSITE" id="PS50835">
    <property type="entry name" value="IG_LIKE"/>
    <property type="match status" value="8"/>
</dbReference>
<dbReference type="GO" id="GO:0098609">
    <property type="term" value="P:cell-cell adhesion"/>
    <property type="evidence" value="ECO:0007669"/>
    <property type="project" value="TreeGrafter"/>
</dbReference>
<dbReference type="GO" id="GO:0050839">
    <property type="term" value="F:cell adhesion molecule binding"/>
    <property type="evidence" value="ECO:0007669"/>
    <property type="project" value="TreeGrafter"/>
</dbReference>
<dbReference type="GO" id="GO:0005911">
    <property type="term" value="C:cell-cell junction"/>
    <property type="evidence" value="ECO:0007669"/>
    <property type="project" value="TreeGrafter"/>
</dbReference>
<feature type="domain" description="Ig-like" evidence="6">
    <location>
        <begin position="650"/>
        <end position="741"/>
    </location>
</feature>
<feature type="domain" description="Ig-like" evidence="6">
    <location>
        <begin position="1"/>
        <end position="33"/>
    </location>
</feature>
<evidence type="ECO:0000256" key="5">
    <source>
        <dbReference type="ARBA" id="ARBA00023319"/>
    </source>
</evidence>
<dbReference type="FunFam" id="2.60.40.10:FF:000333">
    <property type="entry name" value="Down syndrome cell adhesion molecule"/>
    <property type="match status" value="7"/>
</dbReference>
<dbReference type="Pfam" id="PF07679">
    <property type="entry name" value="I-set"/>
    <property type="match status" value="7"/>
</dbReference>
<keyword evidence="4" id="KW-0325">Glycoprotein</keyword>
<dbReference type="SMART" id="SM00409">
    <property type="entry name" value="IG"/>
    <property type="match status" value="7"/>
</dbReference>